<dbReference type="Proteomes" id="UP000000689">
    <property type="component" value="Chromosome 9"/>
</dbReference>
<evidence type="ECO:0000256" key="1">
    <source>
        <dbReference type="SAM" id="Coils"/>
    </source>
</evidence>
<dbReference type="InterPro" id="IPR000727">
    <property type="entry name" value="T_SNARE_dom"/>
</dbReference>
<feature type="domain" description="PX" evidence="4">
    <location>
        <begin position="3"/>
        <end position="171"/>
    </location>
</feature>
<reference evidence="5 6" key="1">
    <citation type="journal article" date="2011" name="Proc. Natl. Acad. Sci. U.S.A.">
        <title>Evolutionary erosion of yeast sex chromosomes by mating-type switching accidents.</title>
        <authorList>
            <person name="Gordon J.L."/>
            <person name="Armisen D."/>
            <person name="Proux-Wera E."/>
            <person name="Oheigeartaigh S.S."/>
            <person name="Byrne K.P."/>
            <person name="Wolfe K.H."/>
        </authorList>
    </citation>
    <scope>NUCLEOTIDE SEQUENCE [LARGE SCALE GENOMIC DNA]</scope>
    <source>
        <strain evidence="6">ATCC 10597 / BCRC 20456 / CBS 421 / NBRC 0211 / NRRL Y-12639</strain>
    </source>
</reference>
<evidence type="ECO:0000313" key="6">
    <source>
        <dbReference type="Proteomes" id="UP000000689"/>
    </source>
</evidence>
<dbReference type="KEGG" id="ndi:NDAI_0I02930"/>
<dbReference type="AlphaFoldDB" id="G0WGF0"/>
<dbReference type="SUPFAM" id="SSF64268">
    <property type="entry name" value="PX domain"/>
    <property type="match status" value="1"/>
</dbReference>
<name>G0WGF0_NAUDC</name>
<keyword evidence="6" id="KW-1185">Reference proteome</keyword>
<dbReference type="SUPFAM" id="SSF58038">
    <property type="entry name" value="SNARE fusion complex"/>
    <property type="match status" value="1"/>
</dbReference>
<evidence type="ECO:0000259" key="4">
    <source>
        <dbReference type="PROSITE" id="PS50195"/>
    </source>
</evidence>
<dbReference type="eggNOG" id="KOG3202">
    <property type="taxonomic scope" value="Eukaryota"/>
</dbReference>
<evidence type="ECO:0000259" key="3">
    <source>
        <dbReference type="PROSITE" id="PS50192"/>
    </source>
</evidence>
<dbReference type="OrthoDB" id="428895at2759"/>
<dbReference type="EMBL" id="HE580275">
    <property type="protein sequence ID" value="CCD26861.1"/>
    <property type="molecule type" value="Genomic_DNA"/>
</dbReference>
<dbReference type="GO" id="GO:0035091">
    <property type="term" value="F:phosphatidylinositol binding"/>
    <property type="evidence" value="ECO:0007669"/>
    <property type="project" value="InterPro"/>
</dbReference>
<evidence type="ECO:0008006" key="7">
    <source>
        <dbReference type="Google" id="ProtNLM"/>
    </source>
</evidence>
<dbReference type="InterPro" id="IPR001683">
    <property type="entry name" value="PX_dom"/>
</dbReference>
<dbReference type="InterPro" id="IPR036871">
    <property type="entry name" value="PX_dom_sf"/>
</dbReference>
<feature type="region of interest" description="Disordered" evidence="2">
    <location>
        <begin position="274"/>
        <end position="294"/>
    </location>
</feature>
<proteinExistence type="predicted"/>
<keyword evidence="1" id="KW-0175">Coiled coil</keyword>
<organism evidence="5 6">
    <name type="scientific">Naumovozyma dairenensis (strain ATCC 10597 / BCRC 20456 / CBS 421 / NBRC 0211 / NRRL Y-12639)</name>
    <name type="common">Saccharomyces dairenensis</name>
    <dbReference type="NCBI Taxonomy" id="1071378"/>
    <lineage>
        <taxon>Eukaryota</taxon>
        <taxon>Fungi</taxon>
        <taxon>Dikarya</taxon>
        <taxon>Ascomycota</taxon>
        <taxon>Saccharomycotina</taxon>
        <taxon>Saccharomycetes</taxon>
        <taxon>Saccharomycetales</taxon>
        <taxon>Saccharomycetaceae</taxon>
        <taxon>Naumovozyma</taxon>
    </lineage>
</organism>
<dbReference type="PROSITE" id="PS50192">
    <property type="entry name" value="T_SNARE"/>
    <property type="match status" value="1"/>
</dbReference>
<feature type="domain" description="T-SNARE coiled-coil homology" evidence="3">
    <location>
        <begin position="317"/>
        <end position="379"/>
    </location>
</feature>
<dbReference type="Pfam" id="PF00787">
    <property type="entry name" value="PX"/>
    <property type="match status" value="1"/>
</dbReference>
<dbReference type="GeneID" id="11493872"/>
<dbReference type="SMART" id="SM00397">
    <property type="entry name" value="t_SNARE"/>
    <property type="match status" value="1"/>
</dbReference>
<evidence type="ECO:0000313" key="5">
    <source>
        <dbReference type="EMBL" id="CCD26861.1"/>
    </source>
</evidence>
<sequence>MMKPIEVEVEVEDEVKIINNVYATYTFHLRMLQQQQERQGIRNNDTFNNNMILQESHITKRYSEFWTLKTQLEKNLGMELPYELPGKTASRMMTTMMNSSSIFSIISGTKRNGIDSDVINERKVKLREFLYELLNDSFDTKWKKSTLVEDFVHLKFQPSLLSKFTKKDDVETLPSEIRKEPSEALGNHDVWLREFRDCKNVLEELVKVTMSMKELNTKAMGLRLRLNNLEKGLVTMVDADFEELNRCKNLLLTLKNDLNEVIVKNVGGNKSDGDKRTISSFSNTSYGGGERGSMRPIVGRRKLGGNESVQNLMQIQKDVTKEQDEELRMLHKSVKRQKELSLEMYEELSQQNEMLDSFENDVESTANKLQAAGRKAHKFNQS</sequence>
<accession>G0WGF0</accession>
<protein>
    <recommendedName>
        <fullName evidence="7">t-SNARE coiled-coil homology domain-containing protein</fullName>
    </recommendedName>
</protein>
<dbReference type="Gene3D" id="3.30.1520.10">
    <property type="entry name" value="Phox-like domain"/>
    <property type="match status" value="1"/>
</dbReference>
<dbReference type="RefSeq" id="XP_003672104.1">
    <property type="nucleotide sequence ID" value="XM_003672056.1"/>
</dbReference>
<evidence type="ECO:0000256" key="2">
    <source>
        <dbReference type="SAM" id="MobiDB-lite"/>
    </source>
</evidence>
<dbReference type="STRING" id="1071378.G0WGF0"/>
<dbReference type="CDD" id="cd15858">
    <property type="entry name" value="SNARE_VAM7"/>
    <property type="match status" value="1"/>
</dbReference>
<gene>
    <name evidence="5" type="primary">NDAI0I02930</name>
    <name evidence="5" type="ordered locus">NDAI_0I02930</name>
</gene>
<dbReference type="HOGENOM" id="CLU_033748_1_0_1"/>
<dbReference type="PROSITE" id="PS50195">
    <property type="entry name" value="PX"/>
    <property type="match status" value="1"/>
</dbReference>
<feature type="coiled-coil region" evidence="1">
    <location>
        <begin position="348"/>
        <end position="375"/>
    </location>
</feature>
<dbReference type="Gene3D" id="1.20.5.110">
    <property type="match status" value="1"/>
</dbReference>